<dbReference type="InterPro" id="IPR022572">
    <property type="entry name" value="DNA_rep/recomb_RecO_N"/>
</dbReference>
<keyword evidence="3" id="KW-0234">DNA repair</keyword>
<dbReference type="AlphaFoldDB" id="A0A8A4TCH9"/>
<proteinExistence type="predicted"/>
<keyword evidence="1" id="KW-0227">DNA damage</keyword>
<dbReference type="GO" id="GO:0006310">
    <property type="term" value="P:DNA recombination"/>
    <property type="evidence" value="ECO:0007669"/>
    <property type="project" value="UniProtKB-KW"/>
</dbReference>
<evidence type="ECO:0000256" key="3">
    <source>
        <dbReference type="ARBA" id="ARBA00023204"/>
    </source>
</evidence>
<reference evidence="5" key="1">
    <citation type="submission" date="2021-03" db="EMBL/GenBank/DDBJ databases">
        <title>Acanthopleuribacteraceae sp. M133.</title>
        <authorList>
            <person name="Wang G."/>
        </authorList>
    </citation>
    <scope>NUCLEOTIDE SEQUENCE</scope>
    <source>
        <strain evidence="5">M133</strain>
    </source>
</reference>
<evidence type="ECO:0000313" key="6">
    <source>
        <dbReference type="Proteomes" id="UP000663929"/>
    </source>
</evidence>
<dbReference type="InterPro" id="IPR003717">
    <property type="entry name" value="RecO"/>
</dbReference>
<evidence type="ECO:0000259" key="4">
    <source>
        <dbReference type="Pfam" id="PF11967"/>
    </source>
</evidence>
<evidence type="ECO:0000256" key="1">
    <source>
        <dbReference type="ARBA" id="ARBA00022763"/>
    </source>
</evidence>
<dbReference type="InterPro" id="IPR037278">
    <property type="entry name" value="ARFGAP/RecO"/>
</dbReference>
<dbReference type="PANTHER" id="PTHR33991:SF1">
    <property type="entry name" value="DNA REPAIR PROTEIN RECO"/>
    <property type="match status" value="1"/>
</dbReference>
<dbReference type="GO" id="GO:0043590">
    <property type="term" value="C:bacterial nucleoid"/>
    <property type="evidence" value="ECO:0007669"/>
    <property type="project" value="TreeGrafter"/>
</dbReference>
<dbReference type="RefSeq" id="WP_237377304.1">
    <property type="nucleotide sequence ID" value="NZ_CP071793.1"/>
</dbReference>
<dbReference type="PANTHER" id="PTHR33991">
    <property type="entry name" value="DNA REPAIR PROTEIN RECO"/>
    <property type="match status" value="1"/>
</dbReference>
<dbReference type="GO" id="GO:0006302">
    <property type="term" value="P:double-strand break repair"/>
    <property type="evidence" value="ECO:0007669"/>
    <property type="project" value="TreeGrafter"/>
</dbReference>
<evidence type="ECO:0000256" key="2">
    <source>
        <dbReference type="ARBA" id="ARBA00023172"/>
    </source>
</evidence>
<dbReference type="KEGG" id="scor:J3U87_18750"/>
<keyword evidence="2" id="KW-0233">DNA recombination</keyword>
<dbReference type="Pfam" id="PF02565">
    <property type="entry name" value="RecO_C"/>
    <property type="match status" value="1"/>
</dbReference>
<dbReference type="EMBL" id="CP071793">
    <property type="protein sequence ID" value="QTD47636.1"/>
    <property type="molecule type" value="Genomic_DNA"/>
</dbReference>
<keyword evidence="6" id="KW-1185">Reference proteome</keyword>
<dbReference type="NCBIfam" id="TIGR00613">
    <property type="entry name" value="reco"/>
    <property type="match status" value="1"/>
</dbReference>
<protein>
    <submittedName>
        <fullName evidence="5">DNA repair protein RecO</fullName>
    </submittedName>
</protein>
<sequence length="239" mass="27603">MISPEKHHGFVIHHTPLTSSRHIVHLFTAESGVRKGILRVGRKQPSAYLAPLNHLEFQLKGKEHQNLKSLEQISLRGHAYDLSSGYMGLALLHHWSFLIHKSQPEGHPDPHVFRLLEHMLATLRRDEPVAHLPHRNLYFEIWLLHFCGVLARHPGCVAHALNEIEAAPARDAAIWTPEDDLYPERVFQQRIEPFLEFALKWGALTRLNRALGTLWEHFLAMALKTREALVKQFSERRLL</sequence>
<evidence type="ECO:0000313" key="5">
    <source>
        <dbReference type="EMBL" id="QTD47636.1"/>
    </source>
</evidence>
<accession>A0A8A4TCH9</accession>
<dbReference type="Pfam" id="PF11967">
    <property type="entry name" value="RecO_N"/>
    <property type="match status" value="1"/>
</dbReference>
<name>A0A8A4TCH9_SULCO</name>
<dbReference type="InterPro" id="IPR012340">
    <property type="entry name" value="NA-bd_OB-fold"/>
</dbReference>
<gene>
    <name evidence="5" type="primary">recO</name>
    <name evidence="5" type="ORF">J3U87_18750</name>
</gene>
<dbReference type="SUPFAM" id="SSF50249">
    <property type="entry name" value="Nucleic acid-binding proteins"/>
    <property type="match status" value="1"/>
</dbReference>
<dbReference type="Proteomes" id="UP000663929">
    <property type="component" value="Chromosome"/>
</dbReference>
<dbReference type="Gene3D" id="2.40.50.140">
    <property type="entry name" value="Nucleic acid-binding proteins"/>
    <property type="match status" value="1"/>
</dbReference>
<feature type="domain" description="DNA replication/recombination mediator RecO N-terminal" evidence="4">
    <location>
        <begin position="6"/>
        <end position="75"/>
    </location>
</feature>
<dbReference type="SUPFAM" id="SSF57863">
    <property type="entry name" value="ArfGap/RecO-like zinc finger"/>
    <property type="match status" value="1"/>
</dbReference>
<organism evidence="5 6">
    <name type="scientific">Sulfidibacter corallicola</name>
    <dbReference type="NCBI Taxonomy" id="2818388"/>
    <lineage>
        <taxon>Bacteria</taxon>
        <taxon>Pseudomonadati</taxon>
        <taxon>Acidobacteriota</taxon>
        <taxon>Holophagae</taxon>
        <taxon>Acanthopleuribacterales</taxon>
        <taxon>Acanthopleuribacteraceae</taxon>
        <taxon>Sulfidibacter</taxon>
    </lineage>
</organism>